<protein>
    <submittedName>
        <fullName evidence="4">L-fuculose phosphate aldolase</fullName>
        <ecNumber evidence="4">4.1.2.17</ecNumber>
    </submittedName>
</protein>
<name>A0A1J5JF32_NEOTH</name>
<dbReference type="GO" id="GO:0005829">
    <property type="term" value="C:cytosol"/>
    <property type="evidence" value="ECO:0007669"/>
    <property type="project" value="TreeGrafter"/>
</dbReference>
<dbReference type="Gene3D" id="3.40.225.10">
    <property type="entry name" value="Class II aldolase/adducin N-terminal domain"/>
    <property type="match status" value="1"/>
</dbReference>
<dbReference type="EC" id="4.1.2.17" evidence="4"/>
<dbReference type="PANTHER" id="PTHR22789">
    <property type="entry name" value="FUCULOSE PHOSPHATE ALDOLASE"/>
    <property type="match status" value="1"/>
</dbReference>
<keyword evidence="2 4" id="KW-0456">Lyase</keyword>
<evidence type="ECO:0000256" key="1">
    <source>
        <dbReference type="ARBA" id="ARBA00022723"/>
    </source>
</evidence>
<evidence type="ECO:0000313" key="4">
    <source>
        <dbReference type="EMBL" id="OIQ08142.1"/>
    </source>
</evidence>
<keyword evidence="1" id="KW-0479">Metal-binding</keyword>
<dbReference type="RefSeq" id="WP_071521307.1">
    <property type="nucleotide sequence ID" value="NZ_MIHH01000015.1"/>
</dbReference>
<comment type="caution">
    <text evidence="4">The sequence shown here is derived from an EMBL/GenBank/DDBJ whole genome shotgun (WGS) entry which is preliminary data.</text>
</comment>
<dbReference type="SMART" id="SM01007">
    <property type="entry name" value="Aldolase_II"/>
    <property type="match status" value="1"/>
</dbReference>
<gene>
    <name evidence="4" type="primary">fucA_2</name>
    <name evidence="4" type="ORF">MOOR_22170</name>
</gene>
<dbReference type="SUPFAM" id="SSF53639">
    <property type="entry name" value="AraD/HMP-PK domain-like"/>
    <property type="match status" value="1"/>
</dbReference>
<evidence type="ECO:0000313" key="5">
    <source>
        <dbReference type="Proteomes" id="UP000182743"/>
    </source>
</evidence>
<feature type="domain" description="Class II aldolase/adducin N-terminal" evidence="3">
    <location>
        <begin position="9"/>
        <end position="186"/>
    </location>
</feature>
<dbReference type="GO" id="GO:0019323">
    <property type="term" value="P:pentose catabolic process"/>
    <property type="evidence" value="ECO:0007669"/>
    <property type="project" value="TreeGrafter"/>
</dbReference>
<dbReference type="GO" id="GO:0008738">
    <property type="term" value="F:L-fuculose-phosphate aldolase activity"/>
    <property type="evidence" value="ECO:0007669"/>
    <property type="project" value="UniProtKB-EC"/>
</dbReference>
<accession>A0A1J5JF32</accession>
<dbReference type="Pfam" id="PF00596">
    <property type="entry name" value="Aldolase_II"/>
    <property type="match status" value="1"/>
</dbReference>
<dbReference type="AlphaFoldDB" id="A0A1J5JF32"/>
<dbReference type="InterPro" id="IPR050197">
    <property type="entry name" value="Aldolase_class_II_sugar_metab"/>
</dbReference>
<dbReference type="PANTHER" id="PTHR22789:SF0">
    <property type="entry name" value="3-OXO-TETRONATE 4-PHOSPHATE DECARBOXYLASE-RELATED"/>
    <property type="match status" value="1"/>
</dbReference>
<evidence type="ECO:0000256" key="2">
    <source>
        <dbReference type="ARBA" id="ARBA00023239"/>
    </source>
</evidence>
<dbReference type="GO" id="GO:0046872">
    <property type="term" value="F:metal ion binding"/>
    <property type="evidence" value="ECO:0007669"/>
    <property type="project" value="UniProtKB-KW"/>
</dbReference>
<proteinExistence type="predicted"/>
<organism evidence="4 5">
    <name type="scientific">Neomoorella thermoacetica</name>
    <name type="common">Clostridium thermoaceticum</name>
    <dbReference type="NCBI Taxonomy" id="1525"/>
    <lineage>
        <taxon>Bacteria</taxon>
        <taxon>Bacillati</taxon>
        <taxon>Bacillota</taxon>
        <taxon>Clostridia</taxon>
        <taxon>Neomoorellales</taxon>
        <taxon>Neomoorellaceae</taxon>
        <taxon>Neomoorella</taxon>
    </lineage>
</organism>
<dbReference type="InterPro" id="IPR036409">
    <property type="entry name" value="Aldolase_II/adducin_N_sf"/>
</dbReference>
<dbReference type="Proteomes" id="UP000182743">
    <property type="component" value="Unassembled WGS sequence"/>
</dbReference>
<reference evidence="4 5" key="1">
    <citation type="submission" date="2016-08" db="EMBL/GenBank/DDBJ databases">
        <title>Genome-based comparison of Moorella thermoacetic strains.</title>
        <authorList>
            <person name="Poehlein A."/>
            <person name="Bengelsdorf F.R."/>
            <person name="Esser C."/>
            <person name="Duerre P."/>
            <person name="Daniel R."/>
        </authorList>
    </citation>
    <scope>NUCLEOTIDE SEQUENCE [LARGE SCALE GENOMIC DNA]</scope>
    <source>
        <strain evidence="4 5">DSM 11768</strain>
    </source>
</reference>
<evidence type="ECO:0000259" key="3">
    <source>
        <dbReference type="SMART" id="SM01007"/>
    </source>
</evidence>
<dbReference type="InterPro" id="IPR001303">
    <property type="entry name" value="Aldolase_II/adducin_N"/>
</dbReference>
<dbReference type="EMBL" id="MIHH01000015">
    <property type="protein sequence ID" value="OIQ08142.1"/>
    <property type="molecule type" value="Genomic_DNA"/>
</dbReference>
<sequence>MLKGLELRRDVIETAQGLVRARLNSSTWGNISVRDPENGGFFITPSGMDYDKLTPEDIVLVDFDGRVIEGIRKPSTETPMHALFYRERPDIGAVVHTHSIYATTMAVLKKEIPPVIAELAAGVGGSVPVADYATFGTLELGASALKAMGNKRAVLLQNHGVVAMGNNLVEAGRLAAIVEDAAQIYYLAQVIGTPTMVPADELDKLYQAFQKGYGQK</sequence>